<protein>
    <submittedName>
        <fullName evidence="2">Uncharacterized protein</fullName>
    </submittedName>
</protein>
<feature type="region of interest" description="Disordered" evidence="1">
    <location>
        <begin position="145"/>
        <end position="171"/>
    </location>
</feature>
<feature type="region of interest" description="Disordered" evidence="1">
    <location>
        <begin position="73"/>
        <end position="115"/>
    </location>
</feature>
<dbReference type="EMBL" id="NMUH01002634">
    <property type="protein sequence ID" value="MQM01192.1"/>
    <property type="molecule type" value="Genomic_DNA"/>
</dbReference>
<gene>
    <name evidence="2" type="ORF">Taro_033945</name>
</gene>
<feature type="region of interest" description="Disordered" evidence="1">
    <location>
        <begin position="190"/>
        <end position="229"/>
    </location>
</feature>
<dbReference type="Proteomes" id="UP000652761">
    <property type="component" value="Unassembled WGS sequence"/>
</dbReference>
<feature type="compositionally biased region" description="Low complexity" evidence="1">
    <location>
        <begin position="14"/>
        <end position="27"/>
    </location>
</feature>
<dbReference type="Pfam" id="PF07797">
    <property type="entry name" value="DUF1639"/>
    <property type="match status" value="1"/>
</dbReference>
<dbReference type="InterPro" id="IPR012438">
    <property type="entry name" value="DUF1639"/>
</dbReference>
<comment type="caution">
    <text evidence="2">The sequence shown here is derived from an EMBL/GenBank/DDBJ whole genome shotgun (WGS) entry which is preliminary data.</text>
</comment>
<dbReference type="OrthoDB" id="769821at2759"/>
<evidence type="ECO:0000313" key="2">
    <source>
        <dbReference type="EMBL" id="MQM01192.1"/>
    </source>
</evidence>
<organism evidence="2 3">
    <name type="scientific">Colocasia esculenta</name>
    <name type="common">Wild taro</name>
    <name type="synonym">Arum esculentum</name>
    <dbReference type="NCBI Taxonomy" id="4460"/>
    <lineage>
        <taxon>Eukaryota</taxon>
        <taxon>Viridiplantae</taxon>
        <taxon>Streptophyta</taxon>
        <taxon>Embryophyta</taxon>
        <taxon>Tracheophyta</taxon>
        <taxon>Spermatophyta</taxon>
        <taxon>Magnoliopsida</taxon>
        <taxon>Liliopsida</taxon>
        <taxon>Araceae</taxon>
        <taxon>Aroideae</taxon>
        <taxon>Colocasieae</taxon>
        <taxon>Colocasia</taxon>
    </lineage>
</organism>
<feature type="compositionally biased region" description="Basic and acidic residues" evidence="1">
    <location>
        <begin position="77"/>
        <end position="90"/>
    </location>
</feature>
<accession>A0A843VV62</accession>
<dbReference type="PANTHER" id="PTHR33130">
    <property type="entry name" value="PUTATIVE (DUF1639)-RELATED"/>
    <property type="match status" value="1"/>
</dbReference>
<evidence type="ECO:0000313" key="3">
    <source>
        <dbReference type="Proteomes" id="UP000652761"/>
    </source>
</evidence>
<evidence type="ECO:0000256" key="1">
    <source>
        <dbReference type="SAM" id="MobiDB-lite"/>
    </source>
</evidence>
<dbReference type="PANTHER" id="PTHR33130:SF43">
    <property type="entry name" value="OS01G0688600 PROTEIN"/>
    <property type="match status" value="1"/>
</dbReference>
<proteinExistence type="predicted"/>
<dbReference type="AlphaFoldDB" id="A0A843VV62"/>
<name>A0A843VV62_COLES</name>
<reference evidence="2" key="1">
    <citation type="submission" date="2017-07" db="EMBL/GenBank/DDBJ databases">
        <title>Taro Niue Genome Assembly and Annotation.</title>
        <authorList>
            <person name="Atibalentja N."/>
            <person name="Keating K."/>
            <person name="Fields C.J."/>
        </authorList>
    </citation>
    <scope>NUCLEOTIDE SEQUENCE</scope>
    <source>
        <strain evidence="2">Niue_2</strain>
        <tissue evidence="2">Leaf</tissue>
    </source>
</reference>
<feature type="region of interest" description="Disordered" evidence="1">
    <location>
        <begin position="1"/>
        <end position="46"/>
    </location>
</feature>
<feature type="compositionally biased region" description="Low complexity" evidence="1">
    <location>
        <begin position="158"/>
        <end position="168"/>
    </location>
</feature>
<sequence>MAGAEDPPARGHHAAAATVAAQRQPTPHTLPLNGGNVSCGTGERRQSRLHSFSLPSLGWGTHRLLRCAKVDPQTRFTSDDRPSSAKRDSVGRQGVAASARPRRREGAGCGGDGDGDGEGEYECLRMFRDEMMAEFQKAVEKIPLPRASGSRREESRGVFESSPSPAVEEASRPWNLRLRRAAACSAASAAEENRVQKATTQEVEDKGLVGSAATKNAGRARRCEAVPEKEKRPRFLPGLSKDEIVEDFFLMTGTKPPRRPKKRPRNVQKQIEALYPGFYLTEITTDLYKTSQGH</sequence>
<keyword evidence="3" id="KW-1185">Reference proteome</keyword>